<dbReference type="InterPro" id="IPR004827">
    <property type="entry name" value="bZIP"/>
</dbReference>
<reference evidence="3 4" key="1">
    <citation type="submission" date="2015-08" db="EMBL/GenBank/DDBJ databases">
        <title>The genome of the Asian arowana (Scleropages formosus).</title>
        <authorList>
            <person name="Tan M.H."/>
            <person name="Gan H.M."/>
            <person name="Croft L.J."/>
            <person name="Austin C.M."/>
        </authorList>
    </citation>
    <scope>NUCLEOTIDE SEQUENCE [LARGE SCALE GENOMIC DNA]</scope>
    <source>
        <strain evidence="3">Aro1</strain>
    </source>
</reference>
<gene>
    <name evidence="3" type="ORF">Z043_111495</name>
</gene>
<name>A0A0N8JZM2_SCLFO</name>
<dbReference type="Proteomes" id="UP000034805">
    <property type="component" value="Unassembled WGS sequence"/>
</dbReference>
<feature type="domain" description="BZIP" evidence="2">
    <location>
        <begin position="132"/>
        <end position="189"/>
    </location>
</feature>
<evidence type="ECO:0000313" key="3">
    <source>
        <dbReference type="EMBL" id="KPP69729.1"/>
    </source>
</evidence>
<organism evidence="3 4">
    <name type="scientific">Scleropages formosus</name>
    <name type="common">Asian bonytongue</name>
    <name type="synonym">Osteoglossum formosum</name>
    <dbReference type="NCBI Taxonomy" id="113540"/>
    <lineage>
        <taxon>Eukaryota</taxon>
        <taxon>Metazoa</taxon>
        <taxon>Chordata</taxon>
        <taxon>Craniata</taxon>
        <taxon>Vertebrata</taxon>
        <taxon>Euteleostomi</taxon>
        <taxon>Actinopterygii</taxon>
        <taxon>Neopterygii</taxon>
        <taxon>Teleostei</taxon>
        <taxon>Osteoglossocephala</taxon>
        <taxon>Osteoglossomorpha</taxon>
        <taxon>Osteoglossiformes</taxon>
        <taxon>Osteoglossidae</taxon>
        <taxon>Scleropages</taxon>
    </lineage>
</organism>
<dbReference type="AlphaFoldDB" id="A0A0N8JZM2"/>
<protein>
    <submittedName>
        <fullName evidence="3">CREB/ATF bZIP transcription factor-like</fullName>
    </submittedName>
</protein>
<dbReference type="Pfam" id="PF00170">
    <property type="entry name" value="bZIP_1"/>
    <property type="match status" value="1"/>
</dbReference>
<dbReference type="SMART" id="SM00338">
    <property type="entry name" value="BRLZ"/>
    <property type="match status" value="1"/>
</dbReference>
<dbReference type="EMBL" id="JARO02003812">
    <property type="protein sequence ID" value="KPP69729.1"/>
    <property type="molecule type" value="Genomic_DNA"/>
</dbReference>
<dbReference type="InterPro" id="IPR046347">
    <property type="entry name" value="bZIP_sf"/>
</dbReference>
<dbReference type="Gene3D" id="1.20.5.170">
    <property type="match status" value="1"/>
</dbReference>
<evidence type="ECO:0000313" key="4">
    <source>
        <dbReference type="Proteomes" id="UP000034805"/>
    </source>
</evidence>
<sequence length="274" mass="30703">MITRKRGRAHDQQKAEVKSPSPLHVDDVCEWVETMDRQQQATSCLQSSPEGEDGSGLDLDDLLSFDGFNWSFEEDAFSPLFETEVAPSTDVDVLVKRNKMEPARDSSEQPASPTAECAVQKSRKLEEILPGRINKNAIAARMNRLKKKEYVNGLEKKVGALVSENCSLKEENSNLIKRVEELEDETRYLRAVLANESMLAQLLSRLSGVNGMKLSTSLFQEADKNDHDYAMPRKRVKVEEKETSGGVCLHVDKNHVSVEFCTKCAESASTTFKM</sequence>
<dbReference type="GO" id="GO:0003700">
    <property type="term" value="F:DNA-binding transcription factor activity"/>
    <property type="evidence" value="ECO:0007669"/>
    <property type="project" value="InterPro"/>
</dbReference>
<feature type="region of interest" description="Disordered" evidence="1">
    <location>
        <begin position="36"/>
        <end position="57"/>
    </location>
</feature>
<accession>A0A0N8JZM2</accession>
<comment type="caution">
    <text evidence="3">The sequence shown here is derived from an EMBL/GenBank/DDBJ whole genome shotgun (WGS) entry which is preliminary data.</text>
</comment>
<evidence type="ECO:0000256" key="1">
    <source>
        <dbReference type="SAM" id="MobiDB-lite"/>
    </source>
</evidence>
<dbReference type="FunFam" id="1.20.5.170:FF:000125">
    <property type="entry name" value="LAS1-like, ribosome biogenesis factor"/>
    <property type="match status" value="1"/>
</dbReference>
<proteinExistence type="predicted"/>
<dbReference type="CDD" id="cd14706">
    <property type="entry name" value="bZIP_CREBZF"/>
    <property type="match status" value="1"/>
</dbReference>
<dbReference type="SUPFAM" id="SSF57959">
    <property type="entry name" value="Leucine zipper domain"/>
    <property type="match status" value="1"/>
</dbReference>
<dbReference type="PROSITE" id="PS50217">
    <property type="entry name" value="BZIP"/>
    <property type="match status" value="1"/>
</dbReference>
<feature type="compositionally biased region" description="Polar residues" evidence="1">
    <location>
        <begin position="37"/>
        <end position="49"/>
    </location>
</feature>
<evidence type="ECO:0000259" key="2">
    <source>
        <dbReference type="PROSITE" id="PS50217"/>
    </source>
</evidence>
<feature type="region of interest" description="Disordered" evidence="1">
    <location>
        <begin position="1"/>
        <end position="22"/>
    </location>
</feature>